<dbReference type="eggNOG" id="COG0716">
    <property type="taxonomic scope" value="Bacteria"/>
</dbReference>
<evidence type="ECO:0000313" key="3">
    <source>
        <dbReference type="EMBL" id="EFB74955.1"/>
    </source>
</evidence>
<dbReference type="Pfam" id="PF12682">
    <property type="entry name" value="Flavodoxin_4"/>
    <property type="match status" value="1"/>
</dbReference>
<keyword evidence="4" id="KW-1185">Reference proteome</keyword>
<feature type="domain" description="Flavodoxin-like" evidence="2">
    <location>
        <begin position="25"/>
        <end position="143"/>
    </location>
</feature>
<dbReference type="HOGENOM" id="CLU_1229347_0_0_9"/>
<dbReference type="InterPro" id="IPR008254">
    <property type="entry name" value="Flavodoxin/NO_synth"/>
</dbReference>
<comment type="caution">
    <text evidence="3">The sequence shown here is derived from an EMBL/GenBank/DDBJ whole genome shotgun (WGS) entry which is preliminary data.</text>
</comment>
<reference evidence="3" key="1">
    <citation type="submission" date="2009-12" db="EMBL/GenBank/DDBJ databases">
        <authorList>
            <person name="Weinstock G."/>
            <person name="Sodergren E."/>
            <person name="Clifton S."/>
            <person name="Fulton L."/>
            <person name="Fulton B."/>
            <person name="Courtney L."/>
            <person name="Fronick C."/>
            <person name="Harrison M."/>
            <person name="Strong C."/>
            <person name="Farmer C."/>
            <person name="Delahaunty K."/>
            <person name="Markovic C."/>
            <person name="Hall O."/>
            <person name="Minx P."/>
            <person name="Tomlinson C."/>
            <person name="Mitreva M."/>
            <person name="Nelson J."/>
            <person name="Hou S."/>
            <person name="Wollam A."/>
            <person name="Pepin K.H."/>
            <person name="Johnson M."/>
            <person name="Bhonagiri V."/>
            <person name="Nash W.E."/>
            <person name="Warren W."/>
            <person name="Chinwalla A."/>
            <person name="Mardis E.R."/>
            <person name="Wilson R.K."/>
        </authorList>
    </citation>
    <scope>NUCLEOTIDE SEQUENCE [LARGE SCALE GENOMIC DNA]</scope>
    <source>
        <strain evidence="3">DSM 15176</strain>
    </source>
</reference>
<dbReference type="GO" id="GO:0016651">
    <property type="term" value="F:oxidoreductase activity, acting on NAD(P)H"/>
    <property type="evidence" value="ECO:0007669"/>
    <property type="project" value="UniProtKB-ARBA"/>
</dbReference>
<dbReference type="Proteomes" id="UP000003438">
    <property type="component" value="Unassembled WGS sequence"/>
</dbReference>
<sequence length="225" mass="24527">MEKLILYYSRAGENYFGGEYRYVETGNTEKVARCIAAATGAALFAIEQKVPYAADYRTCIRQAQADQRAGARPELTGLPADFDRYGEVYLGYPNYWGDLPMAVYTLLESLDWTGKTIHPFCTHEGSGLSGTESRIAAACPGAKGPKGWRCAAPMRTAAGTRCCAGCPSESKGEISHEKRGFASDRCRADRHGHCPPDGEREKDRGSGQETGERQGRGGAPEWSRV</sequence>
<evidence type="ECO:0000313" key="4">
    <source>
        <dbReference type="Proteomes" id="UP000003438"/>
    </source>
</evidence>
<dbReference type="EMBL" id="ACBY02000052">
    <property type="protein sequence ID" value="EFB74955.1"/>
    <property type="molecule type" value="Genomic_DNA"/>
</dbReference>
<dbReference type="GO" id="GO:0010181">
    <property type="term" value="F:FMN binding"/>
    <property type="evidence" value="ECO:0007669"/>
    <property type="project" value="InterPro"/>
</dbReference>
<feature type="region of interest" description="Disordered" evidence="1">
    <location>
        <begin position="168"/>
        <end position="225"/>
    </location>
</feature>
<dbReference type="PANTHER" id="PTHR39201:SF1">
    <property type="entry name" value="FLAVODOXIN-LIKE DOMAIN-CONTAINING PROTEIN"/>
    <property type="match status" value="1"/>
</dbReference>
<dbReference type="SUPFAM" id="SSF52218">
    <property type="entry name" value="Flavoproteins"/>
    <property type="match status" value="1"/>
</dbReference>
<dbReference type="AlphaFoldDB" id="D1PQU0"/>
<dbReference type="Gene3D" id="3.40.50.360">
    <property type="match status" value="1"/>
</dbReference>
<dbReference type="STRING" id="411471.SUBVAR_06767"/>
<dbReference type="PANTHER" id="PTHR39201">
    <property type="entry name" value="EXPORTED PROTEIN-RELATED"/>
    <property type="match status" value="1"/>
</dbReference>
<gene>
    <name evidence="3" type="ORF">SUBVAR_06767</name>
</gene>
<name>D1PQU0_9FIRM</name>
<feature type="compositionally biased region" description="Basic and acidic residues" evidence="1">
    <location>
        <begin position="170"/>
        <end position="215"/>
    </location>
</feature>
<organism evidence="3 4">
    <name type="scientific">Subdoligranulum variabile DSM 15176</name>
    <dbReference type="NCBI Taxonomy" id="411471"/>
    <lineage>
        <taxon>Bacteria</taxon>
        <taxon>Bacillati</taxon>
        <taxon>Bacillota</taxon>
        <taxon>Clostridia</taxon>
        <taxon>Eubacteriales</taxon>
        <taxon>Oscillospiraceae</taxon>
        <taxon>Subdoligranulum</taxon>
    </lineage>
</organism>
<protein>
    <recommendedName>
        <fullName evidence="2">Flavodoxin-like domain-containing protein</fullName>
    </recommendedName>
</protein>
<evidence type="ECO:0000259" key="2">
    <source>
        <dbReference type="Pfam" id="PF12682"/>
    </source>
</evidence>
<dbReference type="InterPro" id="IPR029039">
    <property type="entry name" value="Flavoprotein-like_sf"/>
</dbReference>
<evidence type="ECO:0000256" key="1">
    <source>
        <dbReference type="SAM" id="MobiDB-lite"/>
    </source>
</evidence>
<accession>D1PQU0</accession>
<proteinExistence type="predicted"/>
<dbReference type="RefSeq" id="WP_007048118.1">
    <property type="nucleotide sequence ID" value="NZ_GG704770.1"/>
</dbReference>